<feature type="transmembrane region" description="Helical" evidence="6">
    <location>
        <begin position="254"/>
        <end position="271"/>
    </location>
</feature>
<keyword evidence="7" id="KW-0732">Signal</keyword>
<sequence>MPFLLQVMFLKRILKASIFVSLLLVQSLAYAEDSTESTEQTPAQIVQEIQTILTETQTAYKDKDSSTARLAAMDAYLVYEGIEPALINKDKELGKGLEQTFGKLQGQIKSDAPLEKVNTIIAELNAGLKKALPLLEEKMGFESQFINSFGIIVREGFEAILILAALITFLIKSKNQDKVRHIWIGVVLAVVASLFTAWLLETVFEMGAASREVMEGWIMLLAVVMLFWVSYWLVSKVEASKWQAYISGKMKDAIGTGNTFTLGMVAFISVYREGFETVLFYKALFIQAGESASGILPGFLFGCLVLVIVYFLIYKMGIRIPVKWFFIATSALLAFMAFMFMGKGLHELQMGNALSITPVTWAPEFAELGMYATIETFIGQVILLVAYIIAIAITLRSKLEGKVKPQTS</sequence>
<evidence type="ECO:0000256" key="5">
    <source>
        <dbReference type="ARBA" id="ARBA00023136"/>
    </source>
</evidence>
<comment type="subcellular location">
    <subcellularLocation>
        <location evidence="1">Membrane</location>
        <topology evidence="1">Multi-pass membrane protein</topology>
    </subcellularLocation>
</comment>
<feature type="chain" id="PRO_5032871472" evidence="7">
    <location>
        <begin position="32"/>
        <end position="408"/>
    </location>
</feature>
<dbReference type="GO" id="GO:0015093">
    <property type="term" value="F:ferrous iron transmembrane transporter activity"/>
    <property type="evidence" value="ECO:0007669"/>
    <property type="project" value="TreeGrafter"/>
</dbReference>
<reference evidence="8 9" key="1">
    <citation type="submission" date="2020-02" db="EMBL/GenBank/DDBJ databases">
        <title>Genomic and physiological characterization of two novel Nitrospinaceae genera.</title>
        <authorList>
            <person name="Mueller A.J."/>
            <person name="Jung M.-Y."/>
            <person name="Strachan C.R."/>
            <person name="Herbold C.W."/>
            <person name="Kirkegaard R.H."/>
            <person name="Daims H."/>
        </authorList>
    </citation>
    <scope>NUCLEOTIDE SEQUENCE [LARGE SCALE GENOMIC DNA]</scope>
    <source>
        <strain evidence="8">EB</strain>
    </source>
</reference>
<comment type="similarity">
    <text evidence="2">Belongs to the oxidase-dependent Fe transporter (OFeT) (TC 9.A.10.1) family.</text>
</comment>
<feature type="transmembrane region" description="Helical" evidence="6">
    <location>
        <begin position="291"/>
        <end position="312"/>
    </location>
</feature>
<dbReference type="AlphaFoldDB" id="A0A7T0BYM7"/>
<dbReference type="Pfam" id="PF03239">
    <property type="entry name" value="FTR1"/>
    <property type="match status" value="1"/>
</dbReference>
<protein>
    <submittedName>
        <fullName evidence="8">FTR1 family iron permease</fullName>
    </submittedName>
</protein>
<dbReference type="InterPro" id="IPR004923">
    <property type="entry name" value="FTR1/Fip1/EfeU"/>
</dbReference>
<feature type="transmembrane region" description="Helical" evidence="6">
    <location>
        <begin position="151"/>
        <end position="171"/>
    </location>
</feature>
<dbReference type="Proteomes" id="UP000594688">
    <property type="component" value="Chromosome"/>
</dbReference>
<evidence type="ECO:0000256" key="6">
    <source>
        <dbReference type="SAM" id="Phobius"/>
    </source>
</evidence>
<keyword evidence="5 6" id="KW-0472">Membrane</keyword>
<gene>
    <name evidence="8" type="ORF">G3M70_16330</name>
</gene>
<feature type="transmembrane region" description="Helical" evidence="6">
    <location>
        <begin position="377"/>
        <end position="395"/>
    </location>
</feature>
<evidence type="ECO:0000313" key="8">
    <source>
        <dbReference type="EMBL" id="QPJ63359.1"/>
    </source>
</evidence>
<dbReference type="EMBL" id="CP048685">
    <property type="protein sequence ID" value="QPJ63359.1"/>
    <property type="molecule type" value="Genomic_DNA"/>
</dbReference>
<keyword evidence="3 6" id="KW-0812">Transmembrane</keyword>
<evidence type="ECO:0000256" key="2">
    <source>
        <dbReference type="ARBA" id="ARBA00008333"/>
    </source>
</evidence>
<keyword evidence="4 6" id="KW-1133">Transmembrane helix</keyword>
<evidence type="ECO:0000256" key="4">
    <source>
        <dbReference type="ARBA" id="ARBA00022989"/>
    </source>
</evidence>
<evidence type="ECO:0000256" key="7">
    <source>
        <dbReference type="SAM" id="SignalP"/>
    </source>
</evidence>
<proteinExistence type="inferred from homology"/>
<feature type="signal peptide" evidence="7">
    <location>
        <begin position="1"/>
        <end position="31"/>
    </location>
</feature>
<accession>A0A7T0BYM7</accession>
<evidence type="ECO:0000313" key="9">
    <source>
        <dbReference type="Proteomes" id="UP000594688"/>
    </source>
</evidence>
<organism evidence="8 9">
    <name type="scientific">Candidatus Nitronauta litoralis</name>
    <dbReference type="NCBI Taxonomy" id="2705533"/>
    <lineage>
        <taxon>Bacteria</taxon>
        <taxon>Pseudomonadati</taxon>
        <taxon>Nitrospinota/Tectimicrobiota group</taxon>
        <taxon>Nitrospinota</taxon>
        <taxon>Nitrospinia</taxon>
        <taxon>Nitrospinales</taxon>
        <taxon>Nitrospinaceae</taxon>
        <taxon>Candidatus Nitronauta</taxon>
    </lineage>
</organism>
<dbReference type="KEGG" id="nli:G3M70_16330"/>
<evidence type="ECO:0000256" key="3">
    <source>
        <dbReference type="ARBA" id="ARBA00022692"/>
    </source>
</evidence>
<dbReference type="PANTHER" id="PTHR31632">
    <property type="entry name" value="IRON TRANSPORTER FTH1"/>
    <property type="match status" value="1"/>
</dbReference>
<feature type="transmembrane region" description="Helical" evidence="6">
    <location>
        <begin position="183"/>
        <end position="204"/>
    </location>
</feature>
<feature type="transmembrane region" description="Helical" evidence="6">
    <location>
        <begin position="216"/>
        <end position="234"/>
    </location>
</feature>
<dbReference type="PANTHER" id="PTHR31632:SF2">
    <property type="entry name" value="PLASMA MEMBRANE IRON PERMEASE"/>
    <property type="match status" value="1"/>
</dbReference>
<evidence type="ECO:0000256" key="1">
    <source>
        <dbReference type="ARBA" id="ARBA00004141"/>
    </source>
</evidence>
<dbReference type="GO" id="GO:0033573">
    <property type="term" value="C:high-affinity iron permease complex"/>
    <property type="evidence" value="ECO:0007669"/>
    <property type="project" value="InterPro"/>
</dbReference>
<name>A0A7T0BYM7_9BACT</name>
<feature type="transmembrane region" description="Helical" evidence="6">
    <location>
        <begin position="324"/>
        <end position="342"/>
    </location>
</feature>